<evidence type="ECO:0000256" key="1">
    <source>
        <dbReference type="SAM" id="MobiDB-lite"/>
    </source>
</evidence>
<protein>
    <recommendedName>
        <fullName evidence="4">FYR C-terminal domain-containing protein</fullName>
    </recommendedName>
</protein>
<name>A0A3L6QU96_PANMI</name>
<feature type="region of interest" description="Disordered" evidence="1">
    <location>
        <begin position="546"/>
        <end position="573"/>
    </location>
</feature>
<feature type="compositionally biased region" description="Polar residues" evidence="1">
    <location>
        <begin position="552"/>
        <end position="561"/>
    </location>
</feature>
<keyword evidence="3" id="KW-1185">Reference proteome</keyword>
<feature type="region of interest" description="Disordered" evidence="1">
    <location>
        <begin position="195"/>
        <end position="228"/>
    </location>
</feature>
<evidence type="ECO:0008006" key="4">
    <source>
        <dbReference type="Google" id="ProtNLM"/>
    </source>
</evidence>
<feature type="compositionally biased region" description="Polar residues" evidence="1">
    <location>
        <begin position="148"/>
        <end position="164"/>
    </location>
</feature>
<dbReference type="EMBL" id="PQIB02000011">
    <property type="protein sequence ID" value="RLM87068.1"/>
    <property type="molecule type" value="Genomic_DNA"/>
</dbReference>
<dbReference type="STRING" id="4540.A0A3L6QU96"/>
<proteinExistence type="predicted"/>
<dbReference type="GO" id="GO:0005634">
    <property type="term" value="C:nucleus"/>
    <property type="evidence" value="ECO:0007669"/>
    <property type="project" value="TreeGrafter"/>
</dbReference>
<dbReference type="AlphaFoldDB" id="A0A3L6QU96"/>
<dbReference type="SUPFAM" id="SSF50998">
    <property type="entry name" value="Quinoprotein alcohol dehydrogenase-like"/>
    <property type="match status" value="1"/>
</dbReference>
<feature type="region of interest" description="Disordered" evidence="1">
    <location>
        <begin position="125"/>
        <end position="164"/>
    </location>
</feature>
<dbReference type="Proteomes" id="UP000275267">
    <property type="component" value="Unassembled WGS sequence"/>
</dbReference>
<organism evidence="2 3">
    <name type="scientific">Panicum miliaceum</name>
    <name type="common">Proso millet</name>
    <name type="synonym">Broomcorn millet</name>
    <dbReference type="NCBI Taxonomy" id="4540"/>
    <lineage>
        <taxon>Eukaryota</taxon>
        <taxon>Viridiplantae</taxon>
        <taxon>Streptophyta</taxon>
        <taxon>Embryophyta</taxon>
        <taxon>Tracheophyta</taxon>
        <taxon>Spermatophyta</taxon>
        <taxon>Magnoliopsida</taxon>
        <taxon>Liliopsida</taxon>
        <taxon>Poales</taxon>
        <taxon>Poaceae</taxon>
        <taxon>PACMAD clade</taxon>
        <taxon>Panicoideae</taxon>
        <taxon>Panicodae</taxon>
        <taxon>Paniceae</taxon>
        <taxon>Panicinae</taxon>
        <taxon>Panicum</taxon>
        <taxon>Panicum sect. Panicum</taxon>
    </lineage>
</organism>
<dbReference type="OrthoDB" id="1928087at2759"/>
<dbReference type="PANTHER" id="PTHR22715:SF1">
    <property type="entry name" value="DNA BINDING PROTEIN"/>
    <property type="match status" value="1"/>
</dbReference>
<dbReference type="InterPro" id="IPR040092">
    <property type="entry name" value="TBRG1"/>
</dbReference>
<sequence length="897" mass="97374">MQLFGFKNASVQRLLRELIVDSTGAVELNLPRAVASEDVVLLAHKDAADVSEAEDLPVCLGTECGTAKRSIEPSQLESPAKKVHYQDMFTSVDNCNVSTHRNANERGPAGRALLENVSDSRCTLPLLEEVPGNSKSTSPDDNLGEPSPVSSEQVGLSSGSYLSSEKTDLELAEKEVAKSMMSILLPQAIPLLKKINKKKKSKRKKKENSSVSVRTTSAHNPSDDRCQGLTLPTIIGEGISKNSSGTCDHGGSHCDRVKNGSTDDDCKNVFKLGKMNDFVADSFEDDAQILGDNTSKSMYVHHHESDDACSRGPNENSKLLYGKTEGHAKLYECQVGVHDGTNAPDVVYDHEKGQYILSDSLLACLEEEFGGEDSYHPANYNQCNGDVEKIQFEQQFNDLTNGTKNGSSVSIDVSYHNKTSSGSVDVSAQAFARNDSAVSRNGECLANVLPPVHSNTCNDAAKWGKHDVSSTSIAPPACEANSSLLDVQDEQDHTKVPAINQKENRLHGVSYKCKKSNGLFQKSNTSCHSDNVGFFDKYVAFEPPEKGRHSNDGSQGVSTTKVWPVGDRPEADKGNVLGKVEECQAGCRNGNKNAMSVSLESNICERIPLKGENDGFHHQPGHTLSVTNHTHGLLSEYTKAQSSRSAIEDNRNLHIWKMVNDWSVISEEYVIPSLGNMGPSVLELGRMPKSSSLIIGHDGAGGFYLWDISKRTLLATFTSAGNIVFQILPVGFCSLQDIIHAPVDDIDKKLREIGISGMSRKIDQDHFMMPPRDDIGVWVLISSASVAEYQYDLRTKEHNPRWRLALLAKKRVVMGNILDTRITALDASGNYGFAGTNGGLLYLWELSSGRKLIGVQCFNRGPVSCVAVDAKSGAVAVTDGGCQTAGETLIARAMNHD</sequence>
<reference evidence="3" key="1">
    <citation type="journal article" date="2019" name="Nat. Commun.">
        <title>The genome of broomcorn millet.</title>
        <authorList>
            <person name="Zou C."/>
            <person name="Miki D."/>
            <person name="Li D."/>
            <person name="Tang Q."/>
            <person name="Xiao L."/>
            <person name="Rajput S."/>
            <person name="Deng P."/>
            <person name="Jia W."/>
            <person name="Huang R."/>
            <person name="Zhang M."/>
            <person name="Sun Y."/>
            <person name="Hu J."/>
            <person name="Fu X."/>
            <person name="Schnable P.S."/>
            <person name="Li F."/>
            <person name="Zhang H."/>
            <person name="Feng B."/>
            <person name="Zhu X."/>
            <person name="Liu R."/>
            <person name="Schnable J.C."/>
            <person name="Zhu J.-K."/>
            <person name="Zhang H."/>
        </authorList>
    </citation>
    <scope>NUCLEOTIDE SEQUENCE [LARGE SCALE GENOMIC DNA]</scope>
</reference>
<dbReference type="PANTHER" id="PTHR22715">
    <property type="entry name" value="TRANSFORMING GROWTH FACTOR BETA REGULATED GENE 1"/>
    <property type="match status" value="1"/>
</dbReference>
<evidence type="ECO:0000313" key="3">
    <source>
        <dbReference type="Proteomes" id="UP000275267"/>
    </source>
</evidence>
<comment type="caution">
    <text evidence="2">The sequence shown here is derived from an EMBL/GenBank/DDBJ whole genome shotgun (WGS) entry which is preliminary data.</text>
</comment>
<dbReference type="InterPro" id="IPR011047">
    <property type="entry name" value="Quinoprotein_ADH-like_sf"/>
</dbReference>
<evidence type="ECO:0000313" key="2">
    <source>
        <dbReference type="EMBL" id="RLM87068.1"/>
    </source>
</evidence>
<feature type="compositionally biased region" description="Basic residues" evidence="1">
    <location>
        <begin position="195"/>
        <end position="206"/>
    </location>
</feature>
<gene>
    <name evidence="2" type="ORF">C2845_PM04G10730</name>
</gene>
<feature type="compositionally biased region" description="Polar residues" evidence="1">
    <location>
        <begin position="209"/>
        <end position="220"/>
    </location>
</feature>
<dbReference type="GO" id="GO:0051726">
    <property type="term" value="P:regulation of cell cycle"/>
    <property type="evidence" value="ECO:0007669"/>
    <property type="project" value="TreeGrafter"/>
</dbReference>
<accession>A0A3L6QU96</accession>